<feature type="active site" description="Proton acceptor" evidence="4">
    <location>
        <position position="64"/>
    </location>
</feature>
<feature type="binding site" evidence="4">
    <location>
        <position position="121"/>
    </location>
    <ligand>
        <name>1-deoxy-D-xylulose 5-phosphate</name>
        <dbReference type="ChEBI" id="CHEBI:57792"/>
    </ligand>
</feature>
<feature type="binding site" evidence="4">
    <location>
        <begin position="239"/>
        <end position="240"/>
    </location>
    <ligand>
        <name>3-amino-2-oxopropyl phosphate</name>
        <dbReference type="ChEBI" id="CHEBI:57279"/>
    </ligand>
</feature>
<accession>A0A839TCS4</accession>
<dbReference type="InterPro" id="IPR013785">
    <property type="entry name" value="Aldolase_TIM"/>
</dbReference>
<dbReference type="NCBIfam" id="TIGR00559">
    <property type="entry name" value="pdxJ"/>
    <property type="match status" value="1"/>
</dbReference>
<dbReference type="CDD" id="cd00003">
    <property type="entry name" value="PNPsynthase"/>
    <property type="match status" value="1"/>
</dbReference>
<gene>
    <name evidence="4" type="primary">pdxJ</name>
    <name evidence="6" type="ORF">FHS24_001341</name>
</gene>
<dbReference type="EMBL" id="JACHXL010000002">
    <property type="protein sequence ID" value="MBB3106840.1"/>
    <property type="molecule type" value="Genomic_DNA"/>
</dbReference>
<comment type="caution">
    <text evidence="6">The sequence shown here is derived from an EMBL/GenBank/DDBJ whole genome shotgun (WGS) entry which is preliminary data.</text>
</comment>
<dbReference type="Gene3D" id="3.20.20.70">
    <property type="entry name" value="Aldolase class I"/>
    <property type="match status" value="1"/>
</dbReference>
<dbReference type="SUPFAM" id="SSF63892">
    <property type="entry name" value="Pyridoxine 5'-phosphate synthase"/>
    <property type="match status" value="1"/>
</dbReference>
<dbReference type="Pfam" id="PF03740">
    <property type="entry name" value="PdxJ"/>
    <property type="match status" value="1"/>
</dbReference>
<dbReference type="PANTHER" id="PTHR30456:SF0">
    <property type="entry name" value="PYRIDOXINE 5'-PHOSPHATE SYNTHASE"/>
    <property type="match status" value="1"/>
</dbReference>
<evidence type="ECO:0000313" key="6">
    <source>
        <dbReference type="EMBL" id="MBB3106840.1"/>
    </source>
</evidence>
<feature type="site" description="Transition state stabilizer" evidence="4">
    <location>
        <position position="172"/>
    </location>
</feature>
<feature type="active site" description="Proton donor" evidence="4">
    <location>
        <position position="217"/>
    </location>
</feature>
<evidence type="ECO:0000256" key="2">
    <source>
        <dbReference type="ARBA" id="ARBA00022679"/>
    </source>
</evidence>
<dbReference type="GO" id="GO:0008615">
    <property type="term" value="P:pyridoxine biosynthetic process"/>
    <property type="evidence" value="ECO:0007669"/>
    <property type="project" value="UniProtKB-UniRule"/>
</dbReference>
<dbReference type="AlphaFoldDB" id="A0A839TCS4"/>
<dbReference type="HAMAP" id="MF_00279">
    <property type="entry name" value="PdxJ"/>
    <property type="match status" value="1"/>
</dbReference>
<evidence type="ECO:0000256" key="1">
    <source>
        <dbReference type="ARBA" id="ARBA00022490"/>
    </source>
</evidence>
<dbReference type="RefSeq" id="WP_183619931.1">
    <property type="nucleotide sequence ID" value="NZ_CAJHAH010000001.1"/>
</dbReference>
<keyword evidence="2 4" id="KW-0808">Transferase</keyword>
<protein>
    <recommendedName>
        <fullName evidence="4 5">Pyridoxine 5'-phosphate synthase</fullName>
        <shortName evidence="4">PNP synthase</shortName>
        <ecNumber evidence="4 5">2.6.99.2</ecNumber>
    </recommendedName>
</protein>
<comment type="catalytic activity">
    <reaction evidence="4">
        <text>3-amino-2-oxopropyl phosphate + 1-deoxy-D-xylulose 5-phosphate = pyridoxine 5'-phosphate + phosphate + 2 H2O + H(+)</text>
        <dbReference type="Rhea" id="RHEA:15265"/>
        <dbReference type="ChEBI" id="CHEBI:15377"/>
        <dbReference type="ChEBI" id="CHEBI:15378"/>
        <dbReference type="ChEBI" id="CHEBI:43474"/>
        <dbReference type="ChEBI" id="CHEBI:57279"/>
        <dbReference type="ChEBI" id="CHEBI:57792"/>
        <dbReference type="ChEBI" id="CHEBI:58589"/>
        <dbReference type="EC" id="2.6.99.2"/>
    </reaction>
</comment>
<comment type="subcellular location">
    <subcellularLocation>
        <location evidence="4">Cytoplasm</location>
    </subcellularLocation>
</comment>
<name>A0A839TCS4_9GAMM</name>
<feature type="binding site" evidence="4">
    <location>
        <position position="66"/>
    </location>
    <ligand>
        <name>1-deoxy-D-xylulose 5-phosphate</name>
        <dbReference type="ChEBI" id="CHEBI:57792"/>
    </ligand>
</feature>
<reference evidence="6 7" key="1">
    <citation type="submission" date="2020-08" db="EMBL/GenBank/DDBJ databases">
        <title>Genomic Encyclopedia of Type Strains, Phase III (KMG-III): the genomes of soil and plant-associated and newly described type strains.</title>
        <authorList>
            <person name="Whitman W."/>
        </authorList>
    </citation>
    <scope>NUCLEOTIDE SEQUENCE [LARGE SCALE GENOMIC DNA]</scope>
    <source>
        <strain evidence="6 7">CECT 5885</strain>
    </source>
</reference>
<evidence type="ECO:0000256" key="4">
    <source>
        <dbReference type="HAMAP-Rule" id="MF_00279"/>
    </source>
</evidence>
<feature type="binding site" evidence="4">
    <location>
        <position position="28"/>
    </location>
    <ligand>
        <name>3-amino-2-oxopropyl phosphate</name>
        <dbReference type="ChEBI" id="CHEBI:57279"/>
    </ligand>
</feature>
<comment type="function">
    <text evidence="4">Catalyzes the complicated ring closure reaction between the two acyclic compounds 1-deoxy-D-xylulose-5-phosphate (DXP) and 3-amino-2-oxopropyl phosphate (1-amino-acetone-3-phosphate or AAP) to form pyridoxine 5'-phosphate (PNP) and inorganic phosphate.</text>
</comment>
<keyword evidence="1 4" id="KW-0963">Cytoplasm</keyword>
<dbReference type="PANTHER" id="PTHR30456">
    <property type="entry name" value="PYRIDOXINE 5'-PHOSPHATE SYNTHASE"/>
    <property type="match status" value="1"/>
</dbReference>
<dbReference type="NCBIfam" id="NF003623">
    <property type="entry name" value="PRK05265.1-1"/>
    <property type="match status" value="1"/>
</dbReference>
<feature type="active site" description="Proton acceptor" evidence="4">
    <location>
        <position position="91"/>
    </location>
</feature>
<comment type="pathway">
    <text evidence="4">Cofactor biosynthesis; pyridoxine 5'-phosphate biosynthesis; pyridoxine 5'-phosphate from D-erythrose 4-phosphate: step 5/5.</text>
</comment>
<keyword evidence="3 4" id="KW-0664">Pyridoxine biosynthesis</keyword>
<keyword evidence="7" id="KW-1185">Reference proteome</keyword>
<comment type="similarity">
    <text evidence="4">Belongs to the PNP synthase family.</text>
</comment>
<dbReference type="NCBIfam" id="NF003625">
    <property type="entry name" value="PRK05265.1-3"/>
    <property type="match status" value="1"/>
</dbReference>
<evidence type="ECO:0000256" key="5">
    <source>
        <dbReference type="NCBIfam" id="TIGR00559"/>
    </source>
</evidence>
<proteinExistence type="inferred from homology"/>
<comment type="subunit">
    <text evidence="4">Homooctamer; tetramer of dimers.</text>
</comment>
<sequence length="266" mass="28819">MTNTTVVQAANLTENLESSLKKPLLGVNIDHVATLRQARGVSYPSPLAAALLCEQAGADGITIHLREDRRHIQDADVYEIAEQLTTRMNLEMAATTEMLEIARKVKPFWVCLVPEKRAELTTEGGLDVAGQMPWLTDYIAKLQAVGIKVSLFIDPEDKQIAAAVTCGADAIELHTGAYAEAGLVCNIDKMNAELTRIKQAVRTAQDADSNMLINAGHGLTRDNVYAIAQINGIYELNIGHALIADAVFVGLEQAVIMMKNAMHQSA</sequence>
<dbReference type="InterPro" id="IPR036130">
    <property type="entry name" value="Pyridoxine-5'_phos_synth"/>
</dbReference>
<dbReference type="Proteomes" id="UP000588111">
    <property type="component" value="Unassembled WGS sequence"/>
</dbReference>
<feature type="binding site" evidence="4">
    <location>
        <position position="71"/>
    </location>
    <ligand>
        <name>1-deoxy-D-xylulose 5-phosphate</name>
        <dbReference type="ChEBI" id="CHEBI:57792"/>
    </ligand>
</feature>
<dbReference type="GO" id="GO:0005829">
    <property type="term" value="C:cytosol"/>
    <property type="evidence" value="ECO:0007669"/>
    <property type="project" value="TreeGrafter"/>
</dbReference>
<dbReference type="EC" id="2.6.99.2" evidence="4 5"/>
<evidence type="ECO:0000313" key="7">
    <source>
        <dbReference type="Proteomes" id="UP000588111"/>
    </source>
</evidence>
<feature type="binding site" evidence="4">
    <location>
        <begin position="30"/>
        <end position="31"/>
    </location>
    <ligand>
        <name>1-deoxy-D-xylulose 5-phosphate</name>
        <dbReference type="ChEBI" id="CHEBI:57792"/>
    </ligand>
</feature>
<evidence type="ECO:0000256" key="3">
    <source>
        <dbReference type="ARBA" id="ARBA00023096"/>
    </source>
</evidence>
<dbReference type="UniPathway" id="UPA00244">
    <property type="reaction ID" value="UER00313"/>
</dbReference>
<dbReference type="GO" id="GO:0033856">
    <property type="term" value="F:pyridoxine 5'-phosphate synthase activity"/>
    <property type="evidence" value="ECO:0007669"/>
    <property type="project" value="UniProtKB-UniRule"/>
</dbReference>
<organism evidence="6 7">
    <name type="scientific">Psychrobacter luti</name>
    <dbReference type="NCBI Taxonomy" id="198481"/>
    <lineage>
        <taxon>Bacteria</taxon>
        <taxon>Pseudomonadati</taxon>
        <taxon>Pseudomonadota</taxon>
        <taxon>Gammaproteobacteria</taxon>
        <taxon>Moraxellales</taxon>
        <taxon>Moraxellaceae</taxon>
        <taxon>Psychrobacter</taxon>
    </lineage>
</organism>
<dbReference type="NCBIfam" id="NF003627">
    <property type="entry name" value="PRK05265.1-5"/>
    <property type="match status" value="1"/>
</dbReference>
<dbReference type="InterPro" id="IPR004569">
    <property type="entry name" value="PyrdxlP_synth_PdxJ"/>
</dbReference>
<feature type="binding site" evidence="4">
    <location>
        <position position="39"/>
    </location>
    <ligand>
        <name>3-amino-2-oxopropyl phosphate</name>
        <dbReference type="ChEBI" id="CHEBI:57279"/>
    </ligand>
</feature>
<feature type="binding site" evidence="4">
    <location>
        <position position="218"/>
    </location>
    <ligand>
        <name>3-amino-2-oxopropyl phosphate</name>
        <dbReference type="ChEBI" id="CHEBI:57279"/>
    </ligand>
</feature>